<accession>A0A2P6CC35</accession>
<organism evidence="1 2">
    <name type="scientific">Polaribacter butkevichii</name>
    <dbReference type="NCBI Taxonomy" id="218490"/>
    <lineage>
        <taxon>Bacteria</taxon>
        <taxon>Pseudomonadati</taxon>
        <taxon>Bacteroidota</taxon>
        <taxon>Flavobacteriia</taxon>
        <taxon>Flavobacteriales</taxon>
        <taxon>Flavobacteriaceae</taxon>
    </lineage>
</organism>
<dbReference type="EMBL" id="MSCK01000001">
    <property type="protein sequence ID" value="PQJ72472.1"/>
    <property type="molecule type" value="Genomic_DNA"/>
</dbReference>
<name>A0A2P6CC35_9FLAO</name>
<keyword evidence="2" id="KW-1185">Reference proteome</keyword>
<dbReference type="OrthoDB" id="1143810at2"/>
<evidence type="ECO:0000313" key="1">
    <source>
        <dbReference type="EMBL" id="PQJ72472.1"/>
    </source>
</evidence>
<reference evidence="1 2" key="1">
    <citation type="submission" date="2016-12" db="EMBL/GenBank/DDBJ databases">
        <title>Trade-off between light-utilization and light-protection in marine flavobacteria.</title>
        <authorList>
            <person name="Kumagai Y."/>
            <person name="Yoshizawa S."/>
            <person name="Kogure K."/>
            <person name="Iwasaki W."/>
        </authorList>
    </citation>
    <scope>NUCLEOTIDE SEQUENCE [LARGE SCALE GENOMIC DNA]</scope>
    <source>
        <strain evidence="1 2">KCTC 12100</strain>
    </source>
</reference>
<sequence length="130" mass="14830">MNKTTKLFIIGVMFIAQNINSQAITNVKTLLEENEYGNARLIVTPNSYDMKAKKPTKSSGVYGLLVCYRYKGVQKALHQDLTYDFARKGKKELFLGMSAKKSNISVGKVLFYRRDLLSSNKYPKKSDCFR</sequence>
<evidence type="ECO:0000313" key="2">
    <source>
        <dbReference type="Proteomes" id="UP000247345"/>
    </source>
</evidence>
<dbReference type="RefSeq" id="WP_105048135.1">
    <property type="nucleotide sequence ID" value="NZ_CP150661.1"/>
</dbReference>
<gene>
    <name evidence="1" type="ORF">BTO14_04055</name>
</gene>
<dbReference type="AlphaFoldDB" id="A0A2P6CC35"/>
<protein>
    <submittedName>
        <fullName evidence="1">Uncharacterized protein</fullName>
    </submittedName>
</protein>
<proteinExistence type="predicted"/>
<dbReference type="Proteomes" id="UP000247345">
    <property type="component" value="Unassembled WGS sequence"/>
</dbReference>
<comment type="caution">
    <text evidence="1">The sequence shown here is derived from an EMBL/GenBank/DDBJ whole genome shotgun (WGS) entry which is preliminary data.</text>
</comment>